<dbReference type="GO" id="GO:0016787">
    <property type="term" value="F:hydrolase activity"/>
    <property type="evidence" value="ECO:0007669"/>
    <property type="project" value="UniProtKB-KW"/>
</dbReference>
<name>A0ABV4BBU9_9GAMM</name>
<protein>
    <submittedName>
        <fullName evidence="3">Alpha/beta fold hydrolase</fullName>
    </submittedName>
</protein>
<dbReference type="SUPFAM" id="SSF53474">
    <property type="entry name" value="alpha/beta-Hydrolases"/>
    <property type="match status" value="1"/>
</dbReference>
<keyword evidence="4" id="KW-1185">Reference proteome</keyword>
<evidence type="ECO:0000313" key="3">
    <source>
        <dbReference type="EMBL" id="MEY6431259.1"/>
    </source>
</evidence>
<evidence type="ECO:0000259" key="2">
    <source>
        <dbReference type="Pfam" id="PF12697"/>
    </source>
</evidence>
<proteinExistence type="predicted"/>
<feature type="compositionally biased region" description="Basic and acidic residues" evidence="1">
    <location>
        <begin position="372"/>
        <end position="390"/>
    </location>
</feature>
<feature type="region of interest" description="Disordered" evidence="1">
    <location>
        <begin position="1"/>
        <end position="84"/>
    </location>
</feature>
<feature type="region of interest" description="Disordered" evidence="1">
    <location>
        <begin position="363"/>
        <end position="390"/>
    </location>
</feature>
<dbReference type="RefSeq" id="WP_369665645.1">
    <property type="nucleotide sequence ID" value="NZ_JBDKXB010000002.1"/>
</dbReference>
<organism evidence="3 4">
    <name type="scientific">Thioalkalicoccus limnaeus</name>
    <dbReference type="NCBI Taxonomy" id="120681"/>
    <lineage>
        <taxon>Bacteria</taxon>
        <taxon>Pseudomonadati</taxon>
        <taxon>Pseudomonadota</taxon>
        <taxon>Gammaproteobacteria</taxon>
        <taxon>Chromatiales</taxon>
        <taxon>Chromatiaceae</taxon>
        <taxon>Thioalkalicoccus</taxon>
    </lineage>
</organism>
<reference evidence="3 4" key="1">
    <citation type="submission" date="2024-05" db="EMBL/GenBank/DDBJ databases">
        <title>Genome Sequence and Characterization of the New Strain Purple Sulfur Bacterium of Genus Thioalkalicoccus.</title>
        <authorList>
            <person name="Bryantseva I.A."/>
            <person name="Kyndt J.A."/>
            <person name="Imhoff J.F."/>
        </authorList>
    </citation>
    <scope>NUCLEOTIDE SEQUENCE [LARGE SCALE GENOMIC DNA]</scope>
    <source>
        <strain evidence="3 4">Um2</strain>
    </source>
</reference>
<feature type="compositionally biased region" description="Low complexity" evidence="1">
    <location>
        <begin position="47"/>
        <end position="72"/>
    </location>
</feature>
<feature type="domain" description="AB hydrolase-1" evidence="2">
    <location>
        <begin position="105"/>
        <end position="350"/>
    </location>
</feature>
<feature type="compositionally biased region" description="Basic residues" evidence="1">
    <location>
        <begin position="1"/>
        <end position="11"/>
    </location>
</feature>
<evidence type="ECO:0000256" key="1">
    <source>
        <dbReference type="SAM" id="MobiDB-lite"/>
    </source>
</evidence>
<dbReference type="InterPro" id="IPR029058">
    <property type="entry name" value="AB_hydrolase_fold"/>
</dbReference>
<dbReference type="Pfam" id="PF12697">
    <property type="entry name" value="Abhydrolase_6"/>
    <property type="match status" value="1"/>
</dbReference>
<dbReference type="PANTHER" id="PTHR46438">
    <property type="entry name" value="ALPHA/BETA-HYDROLASES SUPERFAMILY PROTEIN"/>
    <property type="match status" value="1"/>
</dbReference>
<dbReference type="Proteomes" id="UP001564408">
    <property type="component" value="Unassembled WGS sequence"/>
</dbReference>
<evidence type="ECO:0000313" key="4">
    <source>
        <dbReference type="Proteomes" id="UP001564408"/>
    </source>
</evidence>
<feature type="compositionally biased region" description="Polar residues" evidence="1">
    <location>
        <begin position="17"/>
        <end position="38"/>
    </location>
</feature>
<accession>A0ABV4BBU9</accession>
<dbReference type="PANTHER" id="PTHR46438:SF2">
    <property type="entry name" value="ALPHA_BETA-HYDROLASES SUPERFAMILY PROTEIN"/>
    <property type="match status" value="1"/>
</dbReference>
<dbReference type="Gene3D" id="3.40.50.1820">
    <property type="entry name" value="alpha/beta hydrolase"/>
    <property type="match status" value="1"/>
</dbReference>
<dbReference type="InterPro" id="IPR000073">
    <property type="entry name" value="AB_hydrolase_1"/>
</dbReference>
<sequence length="390" mass="42514">MKNRTKRRANKNAKGSRGTTPKATTQSAAGTAGNSQPNRAAPNGDQAAKTAPTAKPRATASRPSTTTTGSGSLPPAVSAPRNDYVRPDGIRLNYYVDGPAGGRPLLLIHAINAAPSVYELKPLFEHYRTRRRVYALDFPGFGFSDRGDRRYSPQLYTDTIVDFVTQVIKEPVDVVALSLGSEFATQAALRAPELFATLTLISPTGFSDRRLPNGEGQVAKWAHKVLSVPLWGPGLFKLLATRPSIRYFMKKSFVDAVPAEYIEYAYAAAHQPGAHHAPLYFLSGQLFTTDAYDRFYSKVSQPVLVIHDRDPNVSFERLPALLAERPNWQEARIAPSLGLPHWEKLAETAEVLDRFWADQTAAPVTEAAAPTDADRAAADADAPTTDRDTA</sequence>
<dbReference type="EMBL" id="JBDKXB010000002">
    <property type="protein sequence ID" value="MEY6431259.1"/>
    <property type="molecule type" value="Genomic_DNA"/>
</dbReference>
<keyword evidence="3" id="KW-0378">Hydrolase</keyword>
<comment type="caution">
    <text evidence="3">The sequence shown here is derived from an EMBL/GenBank/DDBJ whole genome shotgun (WGS) entry which is preliminary data.</text>
</comment>
<gene>
    <name evidence="3" type="ORF">ABC977_02430</name>
</gene>